<evidence type="ECO:0000313" key="2">
    <source>
        <dbReference type="Proteomes" id="UP001476798"/>
    </source>
</evidence>
<proteinExistence type="predicted"/>
<feature type="non-terminal residue" evidence="1">
    <location>
        <position position="1"/>
    </location>
</feature>
<dbReference type="EMBL" id="JAHRIO010080792">
    <property type="protein sequence ID" value="MEQ2184907.1"/>
    <property type="molecule type" value="Genomic_DNA"/>
</dbReference>
<comment type="caution">
    <text evidence="1">The sequence shown here is derived from an EMBL/GenBank/DDBJ whole genome shotgun (WGS) entry which is preliminary data.</text>
</comment>
<sequence>DINKMYTFIHRLLRPPQASRLFQHVFLFAARKSLSPVLDSSGSSLLVKRRSPEEMEKDLRGAEAAAELSLHPKDGIGAVEGQTVFPSSFVPFVSLPVVLKPEVVTCPLVSLGSSSSDQASTSTKPQYSVEQQLYGASGSRDEIFSLGGPSYMTASKACSGRTLGCDSDTSHAAVNIASPHHHVIQSFLPAAGRRCWSASQKV</sequence>
<accession>A0ABV0PN23</accession>
<keyword evidence="2" id="KW-1185">Reference proteome</keyword>
<organism evidence="1 2">
    <name type="scientific">Goodea atripinnis</name>
    <dbReference type="NCBI Taxonomy" id="208336"/>
    <lineage>
        <taxon>Eukaryota</taxon>
        <taxon>Metazoa</taxon>
        <taxon>Chordata</taxon>
        <taxon>Craniata</taxon>
        <taxon>Vertebrata</taxon>
        <taxon>Euteleostomi</taxon>
        <taxon>Actinopterygii</taxon>
        <taxon>Neopterygii</taxon>
        <taxon>Teleostei</taxon>
        <taxon>Neoteleostei</taxon>
        <taxon>Acanthomorphata</taxon>
        <taxon>Ovalentaria</taxon>
        <taxon>Atherinomorphae</taxon>
        <taxon>Cyprinodontiformes</taxon>
        <taxon>Goodeidae</taxon>
        <taxon>Goodea</taxon>
    </lineage>
</organism>
<name>A0ABV0PN23_9TELE</name>
<protein>
    <submittedName>
        <fullName evidence="1">Uncharacterized protein</fullName>
    </submittedName>
</protein>
<dbReference type="Proteomes" id="UP001476798">
    <property type="component" value="Unassembled WGS sequence"/>
</dbReference>
<gene>
    <name evidence="1" type="ORF">GOODEAATRI_012741</name>
</gene>
<reference evidence="1 2" key="1">
    <citation type="submission" date="2021-06" db="EMBL/GenBank/DDBJ databases">
        <authorList>
            <person name="Palmer J.M."/>
        </authorList>
    </citation>
    <scope>NUCLEOTIDE SEQUENCE [LARGE SCALE GENOMIC DNA]</scope>
    <source>
        <strain evidence="1 2">GA_2019</strain>
        <tissue evidence="1">Muscle</tissue>
    </source>
</reference>
<evidence type="ECO:0000313" key="1">
    <source>
        <dbReference type="EMBL" id="MEQ2184907.1"/>
    </source>
</evidence>